<evidence type="ECO:0000256" key="5">
    <source>
        <dbReference type="RuleBase" id="RU361183"/>
    </source>
</evidence>
<organism evidence="7 8">
    <name type="scientific">Meloidogyne incognita</name>
    <name type="common">Southern root-knot nematode worm</name>
    <name type="synonym">Oxyuris incognita</name>
    <dbReference type="NCBI Taxonomy" id="6306"/>
    <lineage>
        <taxon>Eukaryota</taxon>
        <taxon>Metazoa</taxon>
        <taxon>Ecdysozoa</taxon>
        <taxon>Nematoda</taxon>
        <taxon>Chromadorea</taxon>
        <taxon>Rhabditida</taxon>
        <taxon>Tylenchina</taxon>
        <taxon>Tylenchomorpha</taxon>
        <taxon>Tylenchoidea</taxon>
        <taxon>Meloidogynidae</taxon>
        <taxon>Meloidogyninae</taxon>
        <taxon>Meloidogyne</taxon>
        <taxon>Meloidogyne incognita group</taxon>
    </lineage>
</organism>
<keyword evidence="3 5" id="KW-0482">Metalloprotease</keyword>
<protein>
    <recommendedName>
        <fullName evidence="5">Metalloendopeptidase</fullName>
        <ecNumber evidence="5">3.4.24.-</ecNumber>
    </recommendedName>
</protein>
<dbReference type="InterPro" id="IPR001506">
    <property type="entry name" value="Peptidase_M12A"/>
</dbReference>
<dbReference type="AlphaFoldDB" id="A0A914M268"/>
<evidence type="ECO:0000313" key="8">
    <source>
        <dbReference type="WBParaSite" id="Minc3s01186g21501"/>
    </source>
</evidence>
<comment type="cofactor">
    <cofactor evidence="5">
        <name>Zn(2+)</name>
        <dbReference type="ChEBI" id="CHEBI:29105"/>
    </cofactor>
    <text evidence="5">Binds 1 zinc ion per subunit.</text>
</comment>
<dbReference type="GO" id="GO:0006508">
    <property type="term" value="P:proteolysis"/>
    <property type="evidence" value="ECO:0007669"/>
    <property type="project" value="UniProtKB-KW"/>
</dbReference>
<reference evidence="8" key="1">
    <citation type="submission" date="2022-11" db="UniProtKB">
        <authorList>
            <consortium name="WormBaseParasite"/>
        </authorList>
    </citation>
    <scope>IDENTIFICATION</scope>
</reference>
<dbReference type="PANTHER" id="PTHR10127">
    <property type="entry name" value="DISCOIDIN, CUB, EGF, LAMININ , AND ZINC METALLOPROTEASE DOMAIN CONTAINING"/>
    <property type="match status" value="1"/>
</dbReference>
<dbReference type="PANTHER" id="PTHR10127:SF793">
    <property type="entry name" value="ZINC METALLOPROTEINASE NAS-31"/>
    <property type="match status" value="1"/>
</dbReference>
<evidence type="ECO:0000256" key="1">
    <source>
        <dbReference type="ARBA" id="ARBA00022723"/>
    </source>
</evidence>
<dbReference type="Proteomes" id="UP000887563">
    <property type="component" value="Unplaced"/>
</dbReference>
<dbReference type="PROSITE" id="PS51864">
    <property type="entry name" value="ASTACIN"/>
    <property type="match status" value="1"/>
</dbReference>
<dbReference type="PRINTS" id="PR00480">
    <property type="entry name" value="ASTACIN"/>
</dbReference>
<dbReference type="InterPro" id="IPR024079">
    <property type="entry name" value="MetalloPept_cat_dom_sf"/>
</dbReference>
<dbReference type="Pfam" id="PF01400">
    <property type="entry name" value="Astacin"/>
    <property type="match status" value="1"/>
</dbReference>
<comment type="caution">
    <text evidence="4">Lacks conserved residue(s) required for the propagation of feature annotation.</text>
</comment>
<proteinExistence type="predicted"/>
<dbReference type="SUPFAM" id="SSF55486">
    <property type="entry name" value="Metalloproteases ('zincins'), catalytic domain"/>
    <property type="match status" value="1"/>
</dbReference>
<keyword evidence="5" id="KW-0378">Hydrolase</keyword>
<evidence type="ECO:0000256" key="3">
    <source>
        <dbReference type="ARBA" id="ARBA00023049"/>
    </source>
</evidence>
<dbReference type="Gene3D" id="3.40.390.10">
    <property type="entry name" value="Collagenase (Catalytic Domain)"/>
    <property type="match status" value="1"/>
</dbReference>
<sequence length="421" mass="49079">MHALGLRHEMARNDRSKFVWINYDNINTTNHSNFFRQNTINFGMPYDFGSIMHYGATDFPLDGNKYTIVALKHDYQNSMGEYEPSFKDVKLLNRLYCTREYPHKRWNMLSKWENMGDMLSKLGNMLANTLSKPINLKCDIKEYELNYGKCKNGGYPDPLNDCKCLCPRGYGGDDCTEYEYDNCRVIKLTAKVKKQYVSAEFGRGKCFFAMKLEQNDDKIKAKRIIITIEKLEGFDCKIYCKDNYIEIKYLKDKTATGAKLCCIKHNRLLTINSEDDTEVLIMKKGNIGEYDISYQKELAPSQDSSNCKEVRKSIWDSNTLQTRKELYEVDEKGNLLFGPDGKRIVKQHFGPGVCLRCPRKDAMIINGKYFRRNDCVEDNDPNPDCRYRTCFYCKISSNSSFLHCRRKLQDLGNQEANCFYF</sequence>
<keyword evidence="2 5" id="KW-0862">Zinc</keyword>
<keyword evidence="7" id="KW-1185">Reference proteome</keyword>
<evidence type="ECO:0000256" key="4">
    <source>
        <dbReference type="PROSITE-ProRule" id="PRU01211"/>
    </source>
</evidence>
<dbReference type="WBParaSite" id="Minc3s01186g21501">
    <property type="protein sequence ID" value="Minc3s01186g21501"/>
    <property type="gene ID" value="Minc3s01186g21501"/>
</dbReference>
<dbReference type="PROSITE" id="PS01186">
    <property type="entry name" value="EGF_2"/>
    <property type="match status" value="1"/>
</dbReference>
<evidence type="ECO:0000313" key="7">
    <source>
        <dbReference type="Proteomes" id="UP000887563"/>
    </source>
</evidence>
<feature type="domain" description="Peptidase M12A" evidence="6">
    <location>
        <begin position="1"/>
        <end position="98"/>
    </location>
</feature>
<dbReference type="GO" id="GO:0046872">
    <property type="term" value="F:metal ion binding"/>
    <property type="evidence" value="ECO:0007669"/>
    <property type="project" value="UniProtKB-KW"/>
</dbReference>
<evidence type="ECO:0000259" key="6">
    <source>
        <dbReference type="PROSITE" id="PS51864"/>
    </source>
</evidence>
<dbReference type="EC" id="3.4.24.-" evidence="5"/>
<dbReference type="InterPro" id="IPR000742">
    <property type="entry name" value="EGF"/>
</dbReference>
<accession>A0A914M268</accession>
<dbReference type="GO" id="GO:0004222">
    <property type="term" value="F:metalloendopeptidase activity"/>
    <property type="evidence" value="ECO:0007669"/>
    <property type="project" value="UniProtKB-UniRule"/>
</dbReference>
<dbReference type="PROSITE" id="PS00022">
    <property type="entry name" value="EGF_1"/>
    <property type="match status" value="1"/>
</dbReference>
<keyword evidence="5" id="KW-0645">Protease</keyword>
<name>A0A914M268_MELIC</name>
<evidence type="ECO:0000256" key="2">
    <source>
        <dbReference type="ARBA" id="ARBA00022833"/>
    </source>
</evidence>
<keyword evidence="1 5" id="KW-0479">Metal-binding</keyword>